<dbReference type="PROSITE" id="PS51832">
    <property type="entry name" value="HD_GYP"/>
    <property type="match status" value="1"/>
</dbReference>
<organism evidence="5 6">
    <name type="scientific">Lachnospira pectinoschiza</name>
    <dbReference type="NCBI Taxonomy" id="28052"/>
    <lineage>
        <taxon>Bacteria</taxon>
        <taxon>Bacillati</taxon>
        <taxon>Bacillota</taxon>
        <taxon>Clostridia</taxon>
        <taxon>Lachnospirales</taxon>
        <taxon>Lachnospiraceae</taxon>
        <taxon>Lachnospira</taxon>
    </lineage>
</organism>
<keyword evidence="2" id="KW-1133">Transmembrane helix</keyword>
<dbReference type="Gene3D" id="2.60.40.10">
    <property type="entry name" value="Immunoglobulins"/>
    <property type="match status" value="1"/>
</dbReference>
<dbReference type="InterPro" id="IPR011110">
    <property type="entry name" value="Reg_prop"/>
</dbReference>
<dbReference type="Pfam" id="PF07494">
    <property type="entry name" value="Reg_prop"/>
    <property type="match status" value="2"/>
</dbReference>
<dbReference type="InterPro" id="IPR011047">
    <property type="entry name" value="Quinoprotein_ADH-like_sf"/>
</dbReference>
<dbReference type="AlphaFoldDB" id="A0A1G9TMB1"/>
<name>A0A1G9TMB1_9FIRM</name>
<dbReference type="NCBIfam" id="TIGR00277">
    <property type="entry name" value="HDIG"/>
    <property type="match status" value="1"/>
</dbReference>
<evidence type="ECO:0000259" key="3">
    <source>
        <dbReference type="PROSITE" id="PS51831"/>
    </source>
</evidence>
<dbReference type="Gene3D" id="2.130.10.10">
    <property type="entry name" value="YVTN repeat-like/Quinoprotein amine dehydrogenase"/>
    <property type="match status" value="2"/>
</dbReference>
<feature type="region of interest" description="Disordered" evidence="1">
    <location>
        <begin position="1014"/>
        <end position="1035"/>
    </location>
</feature>
<dbReference type="EMBL" id="FNHZ01000001">
    <property type="protein sequence ID" value="SDM48564.1"/>
    <property type="molecule type" value="Genomic_DNA"/>
</dbReference>
<dbReference type="CDD" id="cd00077">
    <property type="entry name" value="HDc"/>
    <property type="match status" value="1"/>
</dbReference>
<dbReference type="SUPFAM" id="SSF50998">
    <property type="entry name" value="Quinoprotein alcohol dehydrogenase-like"/>
    <property type="match status" value="1"/>
</dbReference>
<dbReference type="PROSITE" id="PS51831">
    <property type="entry name" value="HD"/>
    <property type="match status" value="1"/>
</dbReference>
<accession>A0A1G9TMB1</accession>
<feature type="domain" description="HD" evidence="3">
    <location>
        <begin position="846"/>
        <end position="968"/>
    </location>
</feature>
<dbReference type="Gene3D" id="1.10.3210.10">
    <property type="entry name" value="Hypothetical protein af1432"/>
    <property type="match status" value="1"/>
</dbReference>
<reference evidence="6" key="1">
    <citation type="submission" date="2016-10" db="EMBL/GenBank/DDBJ databases">
        <authorList>
            <person name="Varghese N."/>
            <person name="Submissions S."/>
        </authorList>
    </citation>
    <scope>NUCLEOTIDE SEQUENCE [LARGE SCALE GENOMIC DNA]</scope>
    <source>
        <strain evidence="6">M83</strain>
    </source>
</reference>
<dbReference type="RefSeq" id="WP_074520691.1">
    <property type="nucleotide sequence ID" value="NZ_FNHZ01000001.1"/>
</dbReference>
<dbReference type="InterPro" id="IPR006675">
    <property type="entry name" value="HDIG_dom"/>
</dbReference>
<dbReference type="SUPFAM" id="SSF63829">
    <property type="entry name" value="Calcium-dependent phosphotriesterase"/>
    <property type="match status" value="1"/>
</dbReference>
<dbReference type="InterPro" id="IPR006674">
    <property type="entry name" value="HD_domain"/>
</dbReference>
<dbReference type="InterPro" id="IPR015943">
    <property type="entry name" value="WD40/YVTN_repeat-like_dom_sf"/>
</dbReference>
<sequence>MKAAIALKKHLKGLGFFILAVVLLCVFSFFLEYKNVLAVNQKNLYELNNDVVSIDMDKTDTGYSAVLYDNTSGLSTSEANAIVQTEDGFLWIGSYSGLTRYDGNSFYRLDSSTGIANVVSLYVDPLERLWVGTNDSGVFILDHENVTKLNRDDGLNSLSIRSISQDSNGIIYLGTTQGVAYVDTDLQVHTIDDDRIENEYIRNLYTDLDNNVYVVTKASEIFKIKDGEVVDFYDTDTLGFNNSHVVAPDNENPGFAYIGTSDSIAYYCDFNDGFKIVESYDLEELRYVNSIEKIGDKLWFCCDNGIGYLEEGKVVEVDNLPMDSSVMDVMADYLGNLWFVSSKQGVMKVVVNQFLDIYEKYGFDEEVINSTCMYEDKLFIGTKSDGIKVVDGENKVDSIPLTSCKSASGVNYNYTDLISMLDETKIRSIIKDSKGYLWISTFSDFCLMRYKDGELTLFTTEDGMPSNRVRAIYEREDGAIMAACTDGLAILEGDAVTRVYDNDDDINNLEILSVCQFMNGEMVVATDGGGIYILDENGTSHIGIDEGLSSEVVMKVKKDKTRDILWIVTSNSISYMTADHEIFKVEQFPYSNNFDFFQNSKDEMWILSSNGIYVVETETMLANGEIEYLFYDLDNGLPCIATSNSYSELTLDGDLYIAGTTGVAKVNIESSVENVANFKMAIPYVDADGERILPDENGNFVIPSSTKKLTIYSYIFNYSLMNPVVTYKLEGFEDSQTSLRRSELTPISYSNLAGGQYKFVLSIKDTYGDTSKTISISIVKRMAYYEYTGIKILKIILIFVCILIIIQIYLIIRTKRYKKEEAKQKQLVREIVEAFAKVIDMKDKYTNGHSSRVAHYTAMLATELGYDEDTVKNYYNIALLHDIGKIGIPAEVLNKPGKLTEEEYNIIKSHCELGYDVLKNISIMPELAIGAYSHHERIDGKGYPRGLAGDEIPKVAQIIAVADTFDTMYSNRPYRKRMNFNRVVEIMKEVSGKQLSSEVVEAFLSLVEKGEFMDPNDDGEGSMEDIDNIRNGYKS</sequence>
<dbReference type="OrthoDB" id="176203at2"/>
<feature type="compositionally biased region" description="Acidic residues" evidence="1">
    <location>
        <begin position="1014"/>
        <end position="1026"/>
    </location>
</feature>
<evidence type="ECO:0000256" key="2">
    <source>
        <dbReference type="SAM" id="Phobius"/>
    </source>
</evidence>
<keyword evidence="6" id="KW-1185">Reference proteome</keyword>
<proteinExistence type="predicted"/>
<dbReference type="Pfam" id="PF13487">
    <property type="entry name" value="HD_5"/>
    <property type="match status" value="1"/>
</dbReference>
<dbReference type="InterPro" id="IPR037522">
    <property type="entry name" value="HD_GYP_dom"/>
</dbReference>
<feature type="transmembrane region" description="Helical" evidence="2">
    <location>
        <begin position="792"/>
        <end position="812"/>
    </location>
</feature>
<protein>
    <submittedName>
        <fullName evidence="5">Energy-coupling factor transport system substrate-specific component</fullName>
    </submittedName>
</protein>
<evidence type="ECO:0000313" key="6">
    <source>
        <dbReference type="Proteomes" id="UP000187651"/>
    </source>
</evidence>
<dbReference type="SMART" id="SM00471">
    <property type="entry name" value="HDc"/>
    <property type="match status" value="1"/>
</dbReference>
<evidence type="ECO:0000313" key="5">
    <source>
        <dbReference type="EMBL" id="SDM48564.1"/>
    </source>
</evidence>
<dbReference type="SUPFAM" id="SSF109604">
    <property type="entry name" value="HD-domain/PDEase-like"/>
    <property type="match status" value="1"/>
</dbReference>
<evidence type="ECO:0000259" key="4">
    <source>
        <dbReference type="PROSITE" id="PS51832"/>
    </source>
</evidence>
<keyword evidence="2" id="KW-0472">Membrane</keyword>
<evidence type="ECO:0000256" key="1">
    <source>
        <dbReference type="SAM" id="MobiDB-lite"/>
    </source>
</evidence>
<feature type="transmembrane region" description="Helical" evidence="2">
    <location>
        <begin position="12"/>
        <end position="31"/>
    </location>
</feature>
<dbReference type="InterPro" id="IPR003607">
    <property type="entry name" value="HD/PDEase_dom"/>
</dbReference>
<keyword evidence="2" id="KW-0812">Transmembrane</keyword>
<dbReference type="InterPro" id="IPR013783">
    <property type="entry name" value="Ig-like_fold"/>
</dbReference>
<dbReference type="PANTHER" id="PTHR43155">
    <property type="entry name" value="CYCLIC DI-GMP PHOSPHODIESTERASE PA4108-RELATED"/>
    <property type="match status" value="1"/>
</dbReference>
<gene>
    <name evidence="5" type="ORF">SAMN05216544_0403</name>
</gene>
<dbReference type="Proteomes" id="UP000187651">
    <property type="component" value="Unassembled WGS sequence"/>
</dbReference>
<feature type="domain" description="HD-GYP" evidence="4">
    <location>
        <begin position="824"/>
        <end position="1019"/>
    </location>
</feature>